<dbReference type="InterPro" id="IPR001680">
    <property type="entry name" value="WD40_rpt"/>
</dbReference>
<sequence>MLLWWFHTVTFLFKMHCDLHIFEILIQRRIVCQFPGHQGAVQGLTVSTDGSILVSCGSDCTVRLWNVPDATLADLDNLSDNSAKFMFGRMHFGKDHDLLESIFVLLAFSPYGNIS</sequence>
<dbReference type="PROSITE" id="PS50082">
    <property type="entry name" value="WD_REPEATS_2"/>
    <property type="match status" value="1"/>
</dbReference>
<name>A0A6P6AGR9_DURZI</name>
<evidence type="ECO:0000256" key="1">
    <source>
        <dbReference type="ARBA" id="ARBA00022574"/>
    </source>
</evidence>
<dbReference type="Proteomes" id="UP000515121">
    <property type="component" value="Unplaced"/>
</dbReference>
<evidence type="ECO:0000313" key="6">
    <source>
        <dbReference type="RefSeq" id="XP_022764075.1"/>
    </source>
</evidence>
<dbReference type="InterPro" id="IPR019775">
    <property type="entry name" value="WD40_repeat_CS"/>
</dbReference>
<evidence type="ECO:0000256" key="4">
    <source>
        <dbReference type="SAM" id="SignalP"/>
    </source>
</evidence>
<reference evidence="6" key="1">
    <citation type="submission" date="2025-08" db="UniProtKB">
        <authorList>
            <consortium name="RefSeq"/>
        </authorList>
    </citation>
    <scope>IDENTIFICATION</scope>
    <source>
        <tissue evidence="6">Fruit stalk</tissue>
    </source>
</reference>
<dbReference type="PROSITE" id="PS00678">
    <property type="entry name" value="WD_REPEATS_1"/>
    <property type="match status" value="1"/>
</dbReference>
<dbReference type="InterPro" id="IPR036322">
    <property type="entry name" value="WD40_repeat_dom_sf"/>
</dbReference>
<dbReference type="GeneID" id="111309294"/>
<evidence type="ECO:0000256" key="3">
    <source>
        <dbReference type="PROSITE-ProRule" id="PRU00221"/>
    </source>
</evidence>
<dbReference type="SUPFAM" id="SSF50978">
    <property type="entry name" value="WD40 repeat-like"/>
    <property type="match status" value="1"/>
</dbReference>
<feature type="signal peptide" evidence="4">
    <location>
        <begin position="1"/>
        <end position="17"/>
    </location>
</feature>
<dbReference type="PROSITE" id="PS50294">
    <property type="entry name" value="WD_REPEATS_REGION"/>
    <property type="match status" value="1"/>
</dbReference>
<dbReference type="Pfam" id="PF00400">
    <property type="entry name" value="WD40"/>
    <property type="match status" value="1"/>
</dbReference>
<keyword evidence="1 3" id="KW-0853">WD repeat</keyword>
<proteinExistence type="predicted"/>
<feature type="repeat" description="WD" evidence="3">
    <location>
        <begin position="34"/>
        <end position="75"/>
    </location>
</feature>
<organism evidence="5 6">
    <name type="scientific">Durio zibethinus</name>
    <name type="common">Durian</name>
    <dbReference type="NCBI Taxonomy" id="66656"/>
    <lineage>
        <taxon>Eukaryota</taxon>
        <taxon>Viridiplantae</taxon>
        <taxon>Streptophyta</taxon>
        <taxon>Embryophyta</taxon>
        <taxon>Tracheophyta</taxon>
        <taxon>Spermatophyta</taxon>
        <taxon>Magnoliopsida</taxon>
        <taxon>eudicotyledons</taxon>
        <taxon>Gunneridae</taxon>
        <taxon>Pentapetalae</taxon>
        <taxon>rosids</taxon>
        <taxon>malvids</taxon>
        <taxon>Malvales</taxon>
        <taxon>Malvaceae</taxon>
        <taxon>Helicteroideae</taxon>
        <taxon>Durio</taxon>
    </lineage>
</organism>
<keyword evidence="4" id="KW-0732">Signal</keyword>
<keyword evidence="2" id="KW-0677">Repeat</keyword>
<dbReference type="AlphaFoldDB" id="A0A6P6AGR9"/>
<accession>A0A6P6AGR9</accession>
<protein>
    <submittedName>
        <fullName evidence="6">Uncharacterized protein LOC111309294 isoform X2</fullName>
    </submittedName>
</protein>
<dbReference type="Gene3D" id="2.130.10.10">
    <property type="entry name" value="YVTN repeat-like/Quinoprotein amine dehydrogenase"/>
    <property type="match status" value="1"/>
</dbReference>
<evidence type="ECO:0000256" key="2">
    <source>
        <dbReference type="ARBA" id="ARBA00022737"/>
    </source>
</evidence>
<dbReference type="InterPro" id="IPR015943">
    <property type="entry name" value="WD40/YVTN_repeat-like_dom_sf"/>
</dbReference>
<evidence type="ECO:0000313" key="5">
    <source>
        <dbReference type="Proteomes" id="UP000515121"/>
    </source>
</evidence>
<keyword evidence="5" id="KW-1185">Reference proteome</keyword>
<gene>
    <name evidence="6" type="primary">LOC111309294</name>
</gene>
<dbReference type="SMART" id="SM00320">
    <property type="entry name" value="WD40"/>
    <property type="match status" value="1"/>
</dbReference>
<feature type="chain" id="PRO_5028103010" evidence="4">
    <location>
        <begin position="18"/>
        <end position="115"/>
    </location>
</feature>
<dbReference type="RefSeq" id="XP_022764075.1">
    <property type="nucleotide sequence ID" value="XM_022908340.1"/>
</dbReference>